<reference evidence="2" key="1">
    <citation type="submission" date="2016-01" db="EMBL/GenBank/DDBJ databases">
        <title>Reference transcriptome for the parasite Schistocephalus solidus: insights into the molecular evolution of parasitism.</title>
        <authorList>
            <person name="Hebert F.O."/>
            <person name="Grambauer S."/>
            <person name="Barber I."/>
            <person name="Landry C.R."/>
            <person name="Aubin-Horth N."/>
        </authorList>
    </citation>
    <scope>NUCLEOTIDE SEQUENCE</scope>
</reference>
<sequence>MRVIKHRSSLMAVSGPIEVSPADMPKEETQNEHPIQEEASTVTKESSAEAKEHDVDSGEGAEDDQAAEGDKNEKCKKKFSMMNWVKKLPHAKMPKRLSLKREPKGEKPSKEEAATSEPEEIIEHERKTPEAVIKVGTDIADASTAVVADTSATTADASAKVSATATEASDVLKEQKSKAGELLKSAGGSLADSDEKPKEAAFQEPTASAETPEQKEEKEEVAAAVEEEVKHEE</sequence>
<evidence type="ECO:0000313" key="2">
    <source>
        <dbReference type="EMBL" id="JAP48277.1"/>
    </source>
</evidence>
<accession>A0A0X3PEE6</accession>
<proteinExistence type="predicted"/>
<feature type="compositionally biased region" description="Basic and acidic residues" evidence="1">
    <location>
        <begin position="24"/>
        <end position="36"/>
    </location>
</feature>
<feature type="compositionally biased region" description="Acidic residues" evidence="1">
    <location>
        <begin position="57"/>
        <end position="67"/>
    </location>
</feature>
<feature type="region of interest" description="Disordered" evidence="1">
    <location>
        <begin position="183"/>
        <end position="233"/>
    </location>
</feature>
<name>A0A0X3PEE6_SCHSO</name>
<dbReference type="AlphaFoldDB" id="A0A0X3PEE6"/>
<gene>
    <name evidence="2" type="ORF">TR106311</name>
</gene>
<feature type="compositionally biased region" description="Basic and acidic residues" evidence="1">
    <location>
        <begin position="212"/>
        <end position="233"/>
    </location>
</feature>
<feature type="region of interest" description="Disordered" evidence="1">
    <location>
        <begin position="1"/>
        <end position="129"/>
    </location>
</feature>
<feature type="compositionally biased region" description="Basic and acidic residues" evidence="1">
    <location>
        <begin position="99"/>
        <end position="113"/>
    </location>
</feature>
<dbReference type="EMBL" id="GEEE01014948">
    <property type="protein sequence ID" value="JAP48277.1"/>
    <property type="molecule type" value="Transcribed_RNA"/>
</dbReference>
<feature type="compositionally biased region" description="Basic and acidic residues" evidence="1">
    <location>
        <begin position="46"/>
        <end position="56"/>
    </location>
</feature>
<protein>
    <submittedName>
        <fullName evidence="2">Uncharacterized protein</fullName>
    </submittedName>
</protein>
<feature type="compositionally biased region" description="Basic residues" evidence="1">
    <location>
        <begin position="87"/>
        <end position="98"/>
    </location>
</feature>
<organism evidence="2">
    <name type="scientific">Schistocephalus solidus</name>
    <name type="common">Tapeworm</name>
    <dbReference type="NCBI Taxonomy" id="70667"/>
    <lineage>
        <taxon>Eukaryota</taxon>
        <taxon>Metazoa</taxon>
        <taxon>Spiralia</taxon>
        <taxon>Lophotrochozoa</taxon>
        <taxon>Platyhelminthes</taxon>
        <taxon>Cestoda</taxon>
        <taxon>Eucestoda</taxon>
        <taxon>Diphyllobothriidea</taxon>
        <taxon>Diphyllobothriidae</taxon>
        <taxon>Schistocephalus</taxon>
    </lineage>
</organism>
<evidence type="ECO:0000256" key="1">
    <source>
        <dbReference type="SAM" id="MobiDB-lite"/>
    </source>
</evidence>